<dbReference type="InterPro" id="IPR029470">
    <property type="entry name" value="PDDEXK_4"/>
</dbReference>
<dbReference type="RefSeq" id="WP_113874575.1">
    <property type="nucleotide sequence ID" value="NZ_QNRF01000005.1"/>
</dbReference>
<organism evidence="1 2">
    <name type="scientific">Marinomonas aquiplantarum</name>
    <dbReference type="NCBI Taxonomy" id="491951"/>
    <lineage>
        <taxon>Bacteria</taxon>
        <taxon>Pseudomonadati</taxon>
        <taxon>Pseudomonadota</taxon>
        <taxon>Gammaproteobacteria</taxon>
        <taxon>Oceanospirillales</taxon>
        <taxon>Oceanospirillaceae</taxon>
        <taxon>Marinomonas</taxon>
    </lineage>
</organism>
<accession>A0A366CZE3</accession>
<dbReference type="OrthoDB" id="6770443at2"/>
<name>A0A366CZE3_9GAMM</name>
<gene>
    <name evidence="1" type="ORF">DFP76_10574</name>
</gene>
<keyword evidence="2" id="KW-1185">Reference proteome</keyword>
<comment type="caution">
    <text evidence="1">The sequence shown here is derived from an EMBL/GenBank/DDBJ whole genome shotgun (WGS) entry which is preliminary data.</text>
</comment>
<protein>
    <submittedName>
        <fullName evidence="1">PD-(D/E)XK nuclease superfamily protein</fullName>
    </submittedName>
</protein>
<dbReference type="EMBL" id="QNRF01000005">
    <property type="protein sequence ID" value="RBO82609.1"/>
    <property type="molecule type" value="Genomic_DNA"/>
</dbReference>
<evidence type="ECO:0000313" key="1">
    <source>
        <dbReference type="EMBL" id="RBO82609.1"/>
    </source>
</evidence>
<dbReference type="AlphaFoldDB" id="A0A366CZE3"/>
<proteinExistence type="predicted"/>
<dbReference type="Proteomes" id="UP000252086">
    <property type="component" value="Unassembled WGS sequence"/>
</dbReference>
<reference evidence="1 2" key="1">
    <citation type="submission" date="2018-06" db="EMBL/GenBank/DDBJ databases">
        <title>Genomic Encyclopedia of Type Strains, Phase III (KMG-III): the genomes of soil and plant-associated and newly described type strains.</title>
        <authorList>
            <person name="Whitman W."/>
        </authorList>
    </citation>
    <scope>NUCLEOTIDE SEQUENCE [LARGE SCALE GENOMIC DNA]</scope>
    <source>
        <strain evidence="1 2">CECT 7732</strain>
    </source>
</reference>
<sequence>MSTLQQIQSFLDTLRQLPKPNTPEATIFSIGSRGYYENPTTDILAFFCNNNGEHGLGSLVLEALVDILPEKLQSISCSLSTPPEREVITSSNKRIDLIFEGKDWVMIIENKIFHEQNNPFDDYQNHFTKNEEKRFKNKEAIFIVLSPSGATPTDFDKWIGISYPRLIDSIKHRLAEYFFKQPLNKWTVLLREFLLHLESIMSTSSYPEENIDYVIANLSRFREAQQLQDQSLKAFQEQLQIQLSTELGVIINVKADNWDGSPVMRFAYQSWISNSDIALSFGSSEDNENRYRISCYAGNIVNEEDRNHADSILNTNDCDIAPWNELKNTFRCYRTYLEDFDRKEILKKLVEKLKLMDSFEKR</sequence>
<dbReference type="Pfam" id="PF14281">
    <property type="entry name" value="PDDEXK_4"/>
    <property type="match status" value="1"/>
</dbReference>
<evidence type="ECO:0000313" key="2">
    <source>
        <dbReference type="Proteomes" id="UP000252086"/>
    </source>
</evidence>